<dbReference type="Proteomes" id="UP000614469">
    <property type="component" value="Unassembled WGS sequence"/>
</dbReference>
<keyword evidence="1" id="KW-1133">Transmembrane helix</keyword>
<comment type="caution">
    <text evidence="2">The sequence shown here is derived from an EMBL/GenBank/DDBJ whole genome shotgun (WGS) entry which is preliminary data.</text>
</comment>
<reference evidence="2 3" key="1">
    <citation type="submission" date="2020-08" db="EMBL/GenBank/DDBJ databases">
        <title>Bridging the membrane lipid divide: bacteria of the FCB group superphylum have the potential to synthesize archaeal ether lipids.</title>
        <authorList>
            <person name="Villanueva L."/>
            <person name="Von Meijenfeldt F.A.B."/>
            <person name="Westbye A.B."/>
            <person name="Yadav S."/>
            <person name="Hopmans E.C."/>
            <person name="Dutilh B.E."/>
            <person name="Sinninghe Damste J.S."/>
        </authorList>
    </citation>
    <scope>NUCLEOTIDE SEQUENCE [LARGE SCALE GENOMIC DNA]</scope>
    <source>
        <strain evidence="2">NIOZ-UU36</strain>
    </source>
</reference>
<keyword evidence="1" id="KW-0812">Transmembrane</keyword>
<proteinExistence type="predicted"/>
<gene>
    <name evidence="2" type="ORF">H8E29_02275</name>
</gene>
<accession>A0A8J6NI90</accession>
<feature type="transmembrane region" description="Helical" evidence="1">
    <location>
        <begin position="20"/>
        <end position="41"/>
    </location>
</feature>
<protein>
    <recommendedName>
        <fullName evidence="4">Polysaccharide chain length determinant N-terminal domain-containing protein</fullName>
    </recommendedName>
</protein>
<organism evidence="2 3">
    <name type="scientific">Candidatus Desulfolinea nitratireducens</name>
    <dbReference type="NCBI Taxonomy" id="2841698"/>
    <lineage>
        <taxon>Bacteria</taxon>
        <taxon>Bacillati</taxon>
        <taxon>Chloroflexota</taxon>
        <taxon>Anaerolineae</taxon>
        <taxon>Anaerolineales</taxon>
        <taxon>Anaerolineales incertae sedis</taxon>
        <taxon>Candidatus Desulfolinea</taxon>
    </lineage>
</organism>
<dbReference type="AlphaFoldDB" id="A0A8J6NI90"/>
<evidence type="ECO:0008006" key="4">
    <source>
        <dbReference type="Google" id="ProtNLM"/>
    </source>
</evidence>
<evidence type="ECO:0000313" key="2">
    <source>
        <dbReference type="EMBL" id="MBC8334067.1"/>
    </source>
</evidence>
<sequence length="65" mass="7436">MNWLLSPPSLNDFLRLLRAWKFWLLFSILGALLGVGAYYAFPPDYRAKATVVVDFNLEESLTEGK</sequence>
<evidence type="ECO:0000256" key="1">
    <source>
        <dbReference type="SAM" id="Phobius"/>
    </source>
</evidence>
<name>A0A8J6NI90_9CHLR</name>
<dbReference type="EMBL" id="JACNJN010000042">
    <property type="protein sequence ID" value="MBC8334067.1"/>
    <property type="molecule type" value="Genomic_DNA"/>
</dbReference>
<keyword evidence="1" id="KW-0472">Membrane</keyword>
<evidence type="ECO:0000313" key="3">
    <source>
        <dbReference type="Proteomes" id="UP000614469"/>
    </source>
</evidence>